<name>A0A7W8D0X8_9FIRM</name>
<gene>
    <name evidence="2" type="ORF">H5982_00040</name>
    <name evidence="1" type="ORF">HNQ43_001243</name>
</gene>
<reference evidence="2" key="2">
    <citation type="submission" date="2020-08" db="EMBL/GenBank/DDBJ databases">
        <authorList>
            <person name="Cejkova D."/>
            <person name="Kubasova T."/>
            <person name="Jahodarova E."/>
            <person name="Rychlik I."/>
        </authorList>
    </citation>
    <scope>NUCLEOTIDE SEQUENCE</scope>
    <source>
        <strain evidence="2">An423</strain>
    </source>
</reference>
<keyword evidence="4" id="KW-1185">Reference proteome</keyword>
<dbReference type="GO" id="GO:0016810">
    <property type="term" value="F:hydrolase activity, acting on carbon-nitrogen (but not peptide) bonds"/>
    <property type="evidence" value="ECO:0007669"/>
    <property type="project" value="InterPro"/>
</dbReference>
<dbReference type="Gene3D" id="2.30.40.10">
    <property type="entry name" value="Urease, subunit C, domain 1"/>
    <property type="match status" value="2"/>
</dbReference>
<accession>A0A7W8D0X8</accession>
<protein>
    <submittedName>
        <fullName evidence="1">Imidazolonepropionase-like amidohydrolase</fullName>
    </submittedName>
</protein>
<dbReference type="Gene3D" id="3.20.20.140">
    <property type="entry name" value="Metal-dependent hydrolases"/>
    <property type="match status" value="1"/>
</dbReference>
<sequence length="241" mass="27790">MKATLLIKNIENCYTCDSLFRVLKHAFIAIHHDKIIDIGTGSYMKWIDPTTRVIDAVGETVIPAMIDCHYQGFRNVRLGDQLRENNAALYAMSQNGILTLLTYDPKVQRKELTQDVFLIKKKSTYPLIETETDYLKHKPEHFLLSCGFGSLNRYVYSFQPICHYLFTMMQVSSKTLLEGMTSLPAKDFNLNDRGSLEIGKCADILILQVPTIEHYFQTIGRPLIHRMIKNGIQFYPQWMVC</sequence>
<reference evidence="2 4" key="3">
    <citation type="journal article" date="2021" name="Sci. Rep.">
        <title>The distribution of antibiotic resistance genes in chicken gut microbiota commensals.</title>
        <authorList>
            <person name="Juricova H."/>
            <person name="Matiasovicova J."/>
            <person name="Kubasova T."/>
            <person name="Cejkova D."/>
            <person name="Rychlik I."/>
        </authorList>
    </citation>
    <scope>NUCLEOTIDE SEQUENCE [LARGE SCALE GENOMIC DNA]</scope>
    <source>
        <strain evidence="2 4">An423</strain>
    </source>
</reference>
<dbReference type="RefSeq" id="WP_183375841.1">
    <property type="nucleotide sequence ID" value="NZ_CALVCN010000030.1"/>
</dbReference>
<reference evidence="1 3" key="1">
    <citation type="submission" date="2020-08" db="EMBL/GenBank/DDBJ databases">
        <title>Genomic Encyclopedia of Type Strains, Phase IV (KMG-IV): sequencing the most valuable type-strain genomes for metagenomic binning, comparative biology and taxonomic classification.</title>
        <authorList>
            <person name="Goeker M."/>
        </authorList>
    </citation>
    <scope>NUCLEOTIDE SEQUENCE [LARGE SCALE GENOMIC DNA]</scope>
    <source>
        <strain evidence="1 3">DSM 26963</strain>
    </source>
</reference>
<dbReference type="EMBL" id="JACJLU010000001">
    <property type="protein sequence ID" value="MBM6830501.1"/>
    <property type="molecule type" value="Genomic_DNA"/>
</dbReference>
<organism evidence="1 3">
    <name type="scientific">Faecalicoccus acidiformans</name>
    <dbReference type="NCBI Taxonomy" id="915173"/>
    <lineage>
        <taxon>Bacteria</taxon>
        <taxon>Bacillati</taxon>
        <taxon>Bacillota</taxon>
        <taxon>Erysipelotrichia</taxon>
        <taxon>Erysipelotrichales</taxon>
        <taxon>Erysipelotrichaceae</taxon>
        <taxon>Faecalicoccus</taxon>
    </lineage>
</organism>
<evidence type="ECO:0000313" key="2">
    <source>
        <dbReference type="EMBL" id="MBM6830501.1"/>
    </source>
</evidence>
<evidence type="ECO:0000313" key="1">
    <source>
        <dbReference type="EMBL" id="MBB5185190.1"/>
    </source>
</evidence>
<dbReference type="Proteomes" id="UP000775500">
    <property type="component" value="Unassembled WGS sequence"/>
</dbReference>
<dbReference type="Proteomes" id="UP000521313">
    <property type="component" value="Unassembled WGS sequence"/>
</dbReference>
<evidence type="ECO:0000313" key="4">
    <source>
        <dbReference type="Proteomes" id="UP000775500"/>
    </source>
</evidence>
<comment type="caution">
    <text evidence="1">The sequence shown here is derived from an EMBL/GenBank/DDBJ whole genome shotgun (WGS) entry which is preliminary data.</text>
</comment>
<dbReference type="EMBL" id="JACHHD010000011">
    <property type="protein sequence ID" value="MBB5185190.1"/>
    <property type="molecule type" value="Genomic_DNA"/>
</dbReference>
<evidence type="ECO:0000313" key="3">
    <source>
        <dbReference type="Proteomes" id="UP000521313"/>
    </source>
</evidence>
<dbReference type="InterPro" id="IPR011059">
    <property type="entry name" value="Metal-dep_hydrolase_composite"/>
</dbReference>
<dbReference type="SUPFAM" id="SSF51338">
    <property type="entry name" value="Composite domain of metallo-dependent hydrolases"/>
    <property type="match status" value="1"/>
</dbReference>
<dbReference type="AlphaFoldDB" id="A0A7W8D0X8"/>
<proteinExistence type="predicted"/>
<keyword evidence="1" id="KW-0378">Hydrolase</keyword>